<dbReference type="Pfam" id="PF25333">
    <property type="entry name" value="DUF2921_N"/>
    <property type="match status" value="3"/>
</dbReference>
<organism evidence="2 3">
    <name type="scientific">Oldenlandia corymbosa var. corymbosa</name>
    <dbReference type="NCBI Taxonomy" id="529605"/>
    <lineage>
        <taxon>Eukaryota</taxon>
        <taxon>Viridiplantae</taxon>
        <taxon>Streptophyta</taxon>
        <taxon>Embryophyta</taxon>
        <taxon>Tracheophyta</taxon>
        <taxon>Spermatophyta</taxon>
        <taxon>Magnoliopsida</taxon>
        <taxon>eudicotyledons</taxon>
        <taxon>Gunneridae</taxon>
        <taxon>Pentapetalae</taxon>
        <taxon>asterids</taxon>
        <taxon>lamiids</taxon>
        <taxon>Gentianales</taxon>
        <taxon>Rubiaceae</taxon>
        <taxon>Rubioideae</taxon>
        <taxon>Spermacoceae</taxon>
        <taxon>Hedyotis-Oldenlandia complex</taxon>
        <taxon>Oldenlandia</taxon>
    </lineage>
</organism>
<feature type="domain" description="DUF2921" evidence="1">
    <location>
        <begin position="377"/>
        <end position="431"/>
    </location>
</feature>
<accession>A0AAV1CY14</accession>
<sequence length="432" mass="48623">MDVDAVRRAKNTLSVSGAMEIGLFSSDIFAVKPYNWAPMYDKMPRTTRLTIPFEGIYVESRENGGHNLLCLLGNATSPAPGSSQEIVLVLQYPKTFSLTNRGINGEMISLNQRWNRAHFGKIQTSSQPGHYHLNYQFGSHEILSKFYNPYPYPEPLIRENINTYRGDGYCEKMRQLMWGEDLLCEPGTDLNRESFVLVSGVLRVIQKSDHYLYREEKRTCLSTMTLSMEGKWHSFDGQLCRVGCIGPPDGLSEKCNARITLYIPLSFSIKQRSAVFGTITSTTGLQSHAPLMFQKLGDDTASLSFLANDPSVKLCAVPLTLKDNEGSQVHVEIELLSIGPILRRHDISYQEMIEYEKRSSGDHKEIKVSGYLRIRGGPFHDGTLNLEGMYDPAVGIMYLVGCKDVSESSHSKLETGLDYLIEIKVEYYPKNA</sequence>
<dbReference type="PANTHER" id="PTHR33389:SF4">
    <property type="entry name" value="PII, URIDYLYLTRANSFERASE (DUF2921)"/>
    <property type="match status" value="1"/>
</dbReference>
<reference evidence="2" key="1">
    <citation type="submission" date="2023-03" db="EMBL/GenBank/DDBJ databases">
        <authorList>
            <person name="Julca I."/>
        </authorList>
    </citation>
    <scope>NUCLEOTIDE SEQUENCE</scope>
</reference>
<evidence type="ECO:0000313" key="3">
    <source>
        <dbReference type="Proteomes" id="UP001161247"/>
    </source>
</evidence>
<gene>
    <name evidence="2" type="ORF">OLC1_LOCUS10124</name>
</gene>
<evidence type="ECO:0000259" key="1">
    <source>
        <dbReference type="Pfam" id="PF25333"/>
    </source>
</evidence>
<keyword evidence="3" id="KW-1185">Reference proteome</keyword>
<name>A0AAV1CY14_OLDCO</name>
<feature type="domain" description="DUF2921" evidence="1">
    <location>
        <begin position="41"/>
        <end position="122"/>
    </location>
</feature>
<dbReference type="PANTHER" id="PTHR33389">
    <property type="entry name" value="FAMILY PROTEIN, PUTATIVE (DUF2921)-RELATED"/>
    <property type="match status" value="1"/>
</dbReference>
<feature type="domain" description="DUF2921" evidence="1">
    <location>
        <begin position="191"/>
        <end position="283"/>
    </location>
</feature>
<dbReference type="InterPro" id="IPR057425">
    <property type="entry name" value="DUF2921_N"/>
</dbReference>
<evidence type="ECO:0000313" key="2">
    <source>
        <dbReference type="EMBL" id="CAI9100246.1"/>
    </source>
</evidence>
<proteinExistence type="predicted"/>
<protein>
    <submittedName>
        <fullName evidence="2">OLC1v1037199C1</fullName>
    </submittedName>
</protein>
<dbReference type="EMBL" id="OX459120">
    <property type="protein sequence ID" value="CAI9100246.1"/>
    <property type="molecule type" value="Genomic_DNA"/>
</dbReference>
<dbReference type="Proteomes" id="UP001161247">
    <property type="component" value="Chromosome 3"/>
</dbReference>
<dbReference type="AlphaFoldDB" id="A0AAV1CY14"/>